<dbReference type="Gene3D" id="3.40.1350.10">
    <property type="match status" value="1"/>
</dbReference>
<protein>
    <recommendedName>
        <fullName evidence="2">UPF0102 protein CRD60_02995</fullName>
    </recommendedName>
</protein>
<dbReference type="HAMAP" id="MF_00048">
    <property type="entry name" value="UPF0102"/>
    <property type="match status" value="1"/>
</dbReference>
<feature type="compositionally biased region" description="Polar residues" evidence="3">
    <location>
        <begin position="1"/>
        <end position="11"/>
    </location>
</feature>
<evidence type="ECO:0000256" key="3">
    <source>
        <dbReference type="SAM" id="MobiDB-lite"/>
    </source>
</evidence>
<dbReference type="AlphaFoldDB" id="A0A366K8Z0"/>
<dbReference type="OrthoDB" id="9794876at2"/>
<organism evidence="4 5">
    <name type="scientific">Bifidobacterium aemilianum</name>
    <dbReference type="NCBI Taxonomy" id="2493120"/>
    <lineage>
        <taxon>Bacteria</taxon>
        <taxon>Bacillati</taxon>
        <taxon>Actinomycetota</taxon>
        <taxon>Actinomycetes</taxon>
        <taxon>Bifidobacteriales</taxon>
        <taxon>Bifidobacteriaceae</taxon>
        <taxon>Bifidobacterium</taxon>
    </lineage>
</organism>
<dbReference type="NCBIfam" id="NF009150">
    <property type="entry name" value="PRK12497.1-3"/>
    <property type="match status" value="1"/>
</dbReference>
<comment type="caution">
    <text evidence="4">The sequence shown here is derived from an EMBL/GenBank/DDBJ whole genome shotgun (WGS) entry which is preliminary data.</text>
</comment>
<dbReference type="CDD" id="cd20736">
    <property type="entry name" value="PoNe_Nuclease"/>
    <property type="match status" value="1"/>
</dbReference>
<dbReference type="PANTHER" id="PTHR34039">
    <property type="entry name" value="UPF0102 PROTEIN YRAN"/>
    <property type="match status" value="1"/>
</dbReference>
<sequence>MTNTSKTTATVKSPAPQSPADASTQALAGLLTDPSVSSRQLGRLGEQYARSWLEEQGWRILDHNWHSRYGELDLVALDPQGLLVFVEVKTRRSKLYGSPQEAITAHKRLTLRRAGVQWLMDPENHVAHTGSSFDVIAVSVHQGQVHLNHIREAF</sequence>
<dbReference type="InterPro" id="IPR011856">
    <property type="entry name" value="tRNA_endonuc-like_dom_sf"/>
</dbReference>
<dbReference type="NCBIfam" id="NF009154">
    <property type="entry name" value="PRK12497.3-3"/>
    <property type="match status" value="1"/>
</dbReference>
<dbReference type="RefSeq" id="WP_113859819.1">
    <property type="nucleotide sequence ID" value="NZ_PDCG01000002.1"/>
</dbReference>
<gene>
    <name evidence="4" type="ORF">CRD60_02995</name>
</gene>
<evidence type="ECO:0000313" key="5">
    <source>
        <dbReference type="Proteomes" id="UP000252530"/>
    </source>
</evidence>
<dbReference type="GO" id="GO:0003676">
    <property type="term" value="F:nucleic acid binding"/>
    <property type="evidence" value="ECO:0007669"/>
    <property type="project" value="InterPro"/>
</dbReference>
<evidence type="ECO:0000256" key="2">
    <source>
        <dbReference type="HAMAP-Rule" id="MF_00048"/>
    </source>
</evidence>
<proteinExistence type="inferred from homology"/>
<dbReference type="NCBIfam" id="TIGR00252">
    <property type="entry name" value="YraN family protein"/>
    <property type="match status" value="1"/>
</dbReference>
<dbReference type="Pfam" id="PF02021">
    <property type="entry name" value="UPF0102"/>
    <property type="match status" value="1"/>
</dbReference>
<dbReference type="InterPro" id="IPR003509">
    <property type="entry name" value="UPF0102_YraN-like"/>
</dbReference>
<dbReference type="Proteomes" id="UP000252530">
    <property type="component" value="Unassembled WGS sequence"/>
</dbReference>
<feature type="region of interest" description="Disordered" evidence="3">
    <location>
        <begin position="1"/>
        <end position="22"/>
    </location>
</feature>
<evidence type="ECO:0000256" key="1">
    <source>
        <dbReference type="ARBA" id="ARBA00006738"/>
    </source>
</evidence>
<dbReference type="EMBL" id="PDCG01000002">
    <property type="protein sequence ID" value="RBP98134.1"/>
    <property type="molecule type" value="Genomic_DNA"/>
</dbReference>
<dbReference type="SUPFAM" id="SSF52980">
    <property type="entry name" value="Restriction endonuclease-like"/>
    <property type="match status" value="1"/>
</dbReference>
<dbReference type="InterPro" id="IPR011335">
    <property type="entry name" value="Restrct_endonuc-II-like"/>
</dbReference>
<dbReference type="PANTHER" id="PTHR34039:SF1">
    <property type="entry name" value="UPF0102 PROTEIN YRAN"/>
    <property type="match status" value="1"/>
</dbReference>
<evidence type="ECO:0000313" key="4">
    <source>
        <dbReference type="EMBL" id="RBP98134.1"/>
    </source>
</evidence>
<keyword evidence="5" id="KW-1185">Reference proteome</keyword>
<accession>A0A366K8Z0</accession>
<comment type="similarity">
    <text evidence="1 2">Belongs to the UPF0102 family.</text>
</comment>
<name>A0A366K8Z0_9BIFI</name>
<reference evidence="4 5" key="1">
    <citation type="submission" date="2017-10" db="EMBL/GenBank/DDBJ databases">
        <title>Bifidobacterium xylocopum sp. nov. and Bifidobacterium aemilianum sp. nov., from the carpenter bee (Xylocopa violacea) digestive tract.</title>
        <authorList>
            <person name="Alberoni D."/>
            <person name="Baffoni L."/>
            <person name="Di Gioia D."/>
            <person name="Gaggia F."/>
            <person name="Biavati B."/>
        </authorList>
    </citation>
    <scope>NUCLEOTIDE SEQUENCE [LARGE SCALE GENOMIC DNA]</scope>
    <source>
        <strain evidence="4 5">XV10</strain>
    </source>
</reference>